<dbReference type="PANTHER" id="PTHR35180">
    <property type="entry name" value="PROTEIN CBG06219"/>
    <property type="match status" value="1"/>
</dbReference>
<evidence type="ECO:0000313" key="3">
    <source>
        <dbReference type="Proteomes" id="UP000557566"/>
    </source>
</evidence>
<feature type="signal peptide" evidence="1">
    <location>
        <begin position="1"/>
        <end position="19"/>
    </location>
</feature>
<feature type="chain" id="PRO_5034286021" evidence="1">
    <location>
        <begin position="20"/>
        <end position="82"/>
    </location>
</feature>
<organism evidence="2 3">
    <name type="scientific">Ophiocordyceps sinensis</name>
    <dbReference type="NCBI Taxonomy" id="72228"/>
    <lineage>
        <taxon>Eukaryota</taxon>
        <taxon>Fungi</taxon>
        <taxon>Dikarya</taxon>
        <taxon>Ascomycota</taxon>
        <taxon>Pezizomycotina</taxon>
        <taxon>Sordariomycetes</taxon>
        <taxon>Hypocreomycetidae</taxon>
        <taxon>Hypocreales</taxon>
        <taxon>Ophiocordycipitaceae</taxon>
        <taxon>Ophiocordyceps</taxon>
    </lineage>
</organism>
<dbReference type="Proteomes" id="UP000557566">
    <property type="component" value="Unassembled WGS sequence"/>
</dbReference>
<dbReference type="AlphaFoldDB" id="A0A8H4LVZ2"/>
<name>A0A8H4LVZ2_9HYPO</name>
<proteinExistence type="predicted"/>
<reference evidence="2 3" key="1">
    <citation type="journal article" date="2020" name="Genome Biol. Evol.">
        <title>A new high-quality draft genome assembly of the Chinese cordyceps Ophiocordyceps sinensis.</title>
        <authorList>
            <person name="Shu R."/>
            <person name="Zhang J."/>
            <person name="Meng Q."/>
            <person name="Zhang H."/>
            <person name="Zhou G."/>
            <person name="Li M."/>
            <person name="Wu P."/>
            <person name="Zhao Y."/>
            <person name="Chen C."/>
            <person name="Qin Q."/>
        </authorList>
    </citation>
    <scope>NUCLEOTIDE SEQUENCE [LARGE SCALE GENOMIC DNA]</scope>
    <source>
        <strain evidence="2 3">IOZ07</strain>
    </source>
</reference>
<comment type="caution">
    <text evidence="2">The sequence shown here is derived from an EMBL/GenBank/DDBJ whole genome shotgun (WGS) entry which is preliminary data.</text>
</comment>
<keyword evidence="3" id="KW-1185">Reference proteome</keyword>
<dbReference type="EMBL" id="JAAVMX010000007">
    <property type="protein sequence ID" value="KAF4506584.1"/>
    <property type="molecule type" value="Genomic_DNA"/>
</dbReference>
<keyword evidence="1" id="KW-0732">Signal</keyword>
<dbReference type="PANTHER" id="PTHR35180:SF4">
    <property type="entry name" value="PROTEIN CBG06219"/>
    <property type="match status" value="1"/>
</dbReference>
<evidence type="ECO:0000313" key="2">
    <source>
        <dbReference type="EMBL" id="KAF4506584.1"/>
    </source>
</evidence>
<gene>
    <name evidence="2" type="ORF">G6O67_006653</name>
</gene>
<sequence length="82" mass="8893">MRFSIIISSLFSFLSTASPTDNQGLDIRTTAEAAAPNAGCYWSGTAPFCAGHCPSPYTECKQEKKNCWTGHKSHCCNPRSTC</sequence>
<dbReference type="OrthoDB" id="6127264at2759"/>
<accession>A0A8H4LVZ2</accession>
<evidence type="ECO:0000256" key="1">
    <source>
        <dbReference type="SAM" id="SignalP"/>
    </source>
</evidence>
<protein>
    <submittedName>
        <fullName evidence="2">Uncharacterized protein</fullName>
    </submittedName>
</protein>